<dbReference type="NCBIfam" id="TIGR01133">
    <property type="entry name" value="murG"/>
    <property type="match status" value="1"/>
</dbReference>
<keyword evidence="1 10" id="KW-1003">Cell membrane</keyword>
<dbReference type="PANTHER" id="PTHR21015">
    <property type="entry name" value="UDP-N-ACETYLGLUCOSAMINE--N-ACETYLMURAMYL-(PENTAPEPTIDE) PYROPHOSPHORYL-UNDECAPRENOL N-ACETYLGLUCOSAMINE TRANSFERASE 1"/>
    <property type="match status" value="1"/>
</dbReference>
<dbReference type="GO" id="GO:0008360">
    <property type="term" value="P:regulation of cell shape"/>
    <property type="evidence" value="ECO:0007669"/>
    <property type="project" value="UniProtKB-KW"/>
</dbReference>
<evidence type="ECO:0000256" key="2">
    <source>
        <dbReference type="ARBA" id="ARBA00022618"/>
    </source>
</evidence>
<gene>
    <name evidence="10" type="primary">murG</name>
    <name evidence="13" type="ORF">NPRO_22970</name>
</gene>
<feature type="domain" description="Glycosyltransferase family 28 N-terminal" evidence="11">
    <location>
        <begin position="3"/>
        <end position="139"/>
    </location>
</feature>
<name>A0A809RXQ2_9BACT</name>
<feature type="binding site" evidence="10">
    <location>
        <position position="290"/>
    </location>
    <ligand>
        <name>UDP-N-acetyl-alpha-D-glucosamine</name>
        <dbReference type="ChEBI" id="CHEBI:57705"/>
    </ligand>
</feature>
<evidence type="ECO:0000256" key="7">
    <source>
        <dbReference type="ARBA" id="ARBA00023136"/>
    </source>
</evidence>
<comment type="subcellular location">
    <subcellularLocation>
        <location evidence="10">Cell membrane</location>
        <topology evidence="10">Peripheral membrane protein</topology>
        <orientation evidence="10">Cytoplasmic side</orientation>
    </subcellularLocation>
</comment>
<feature type="binding site" evidence="10">
    <location>
        <position position="122"/>
    </location>
    <ligand>
        <name>UDP-N-acetyl-alpha-D-glucosamine</name>
        <dbReference type="ChEBI" id="CHEBI:57705"/>
    </ligand>
</feature>
<comment type="similarity">
    <text evidence="10">Belongs to the glycosyltransferase 28 family. MurG subfamily.</text>
</comment>
<dbReference type="InterPro" id="IPR006009">
    <property type="entry name" value="GlcNAc_MurG"/>
</dbReference>
<dbReference type="GO" id="GO:0050511">
    <property type="term" value="F:undecaprenyldiphospho-muramoylpentapeptide beta-N-acetylglucosaminyltransferase activity"/>
    <property type="evidence" value="ECO:0007669"/>
    <property type="project" value="UniProtKB-UniRule"/>
</dbReference>
<dbReference type="Proteomes" id="UP000662873">
    <property type="component" value="Chromosome"/>
</dbReference>
<dbReference type="HAMAP" id="MF_00033">
    <property type="entry name" value="MurG"/>
    <property type="match status" value="1"/>
</dbReference>
<keyword evidence="2 10" id="KW-0132">Cell division</keyword>
<dbReference type="GO" id="GO:0005886">
    <property type="term" value="C:plasma membrane"/>
    <property type="evidence" value="ECO:0007669"/>
    <property type="project" value="UniProtKB-SubCell"/>
</dbReference>
<evidence type="ECO:0000313" key="13">
    <source>
        <dbReference type="EMBL" id="BBO24702.1"/>
    </source>
</evidence>
<dbReference type="KEGG" id="npy:NPRO_22970"/>
<keyword evidence="5 10" id="KW-0133">Cell shape</keyword>
<proteinExistence type="inferred from homology"/>
<keyword evidence="7 10" id="KW-0472">Membrane</keyword>
<dbReference type="InterPro" id="IPR004276">
    <property type="entry name" value="GlycoTrans_28_N"/>
</dbReference>
<dbReference type="SUPFAM" id="SSF53756">
    <property type="entry name" value="UDP-Glycosyltransferase/glycogen phosphorylase"/>
    <property type="match status" value="1"/>
</dbReference>
<evidence type="ECO:0000256" key="3">
    <source>
        <dbReference type="ARBA" id="ARBA00022676"/>
    </source>
</evidence>
<evidence type="ECO:0000256" key="8">
    <source>
        <dbReference type="ARBA" id="ARBA00023306"/>
    </source>
</evidence>
<dbReference type="PANTHER" id="PTHR21015:SF22">
    <property type="entry name" value="GLYCOSYLTRANSFERASE"/>
    <property type="match status" value="1"/>
</dbReference>
<comment type="function">
    <text evidence="10">Cell wall formation. Catalyzes the transfer of a GlcNAc subunit on undecaprenyl-pyrophosphoryl-MurNAc-pentapeptide (lipid intermediate I) to form undecaprenyl-pyrophosphoryl-MurNAc-(pentapeptide)GlcNAc (lipid intermediate II).</text>
</comment>
<evidence type="ECO:0000256" key="10">
    <source>
        <dbReference type="HAMAP-Rule" id="MF_00033"/>
    </source>
</evidence>
<evidence type="ECO:0000256" key="9">
    <source>
        <dbReference type="ARBA" id="ARBA00023316"/>
    </source>
</evidence>
<dbReference type="GO" id="GO:0009252">
    <property type="term" value="P:peptidoglycan biosynthetic process"/>
    <property type="evidence" value="ECO:0007669"/>
    <property type="project" value="UniProtKB-UniRule"/>
</dbReference>
<dbReference type="GO" id="GO:0071555">
    <property type="term" value="P:cell wall organization"/>
    <property type="evidence" value="ECO:0007669"/>
    <property type="project" value="UniProtKB-KW"/>
</dbReference>
<dbReference type="CDD" id="cd03785">
    <property type="entry name" value="GT28_MurG"/>
    <property type="match status" value="1"/>
</dbReference>
<comment type="caution">
    <text evidence="10">Lacks conserved residue(s) required for the propagation of feature annotation.</text>
</comment>
<keyword evidence="8 10" id="KW-0131">Cell cycle</keyword>
<protein>
    <recommendedName>
        <fullName evidence="10">UDP-N-acetylglucosamine--N-acetylmuramyl-(pentapeptide) pyrophosphoryl-undecaprenol N-acetylglucosamine transferase</fullName>
        <ecNumber evidence="10">2.4.1.227</ecNumber>
    </recommendedName>
    <alternativeName>
        <fullName evidence="10">Undecaprenyl-PP-MurNAc-pentapeptide-UDPGlcNAc GlcNAc transferase</fullName>
    </alternativeName>
</protein>
<sequence length="362" mass="38584">MRVAVTGGGTGGHVFPALEVARHSREKGCEVWYFGSLRGMEAQACLKQGIGFSGFPSRPLYTLKSLKGWLSLAALLRSRARASRALRQWKPDVVFSTGGYSSGPVVSAAQGLGIPTVLHEQNAVPARTTALFQRRAFAVCTVFEGVSKHLSHVRILRTGMPLRREIRSLASGPREKDLIPFILILGGSQGALALNEAALGAALRITDLPAHWLNVAGKGAFESAFLSVEKLGLKDCFEVMSFLDAPSMAAAYSRATLAVCRSGAGTLSELAAYGIPSVTIPYPTSFADHQAANAAEFESFGATRLLPQTGLSPTTLADAVRAWLDDPERREVAAAALKRWDRPKATEDIYELLTSAASGASN</sequence>
<evidence type="ECO:0000256" key="1">
    <source>
        <dbReference type="ARBA" id="ARBA00022475"/>
    </source>
</evidence>
<accession>A0A809RXQ2</accession>
<feature type="domain" description="Glycosyl transferase family 28 C-terminal" evidence="12">
    <location>
        <begin position="182"/>
        <end position="337"/>
    </location>
</feature>
<organism evidence="13 14">
    <name type="scientific">Candidatus Nitrosymbiomonas proteolyticus</name>
    <dbReference type="NCBI Taxonomy" id="2608984"/>
    <lineage>
        <taxon>Bacteria</taxon>
        <taxon>Bacillati</taxon>
        <taxon>Armatimonadota</taxon>
        <taxon>Armatimonadota incertae sedis</taxon>
        <taxon>Candidatus Nitrosymbiomonas</taxon>
    </lineage>
</organism>
<dbReference type="GO" id="GO:0005975">
    <property type="term" value="P:carbohydrate metabolic process"/>
    <property type="evidence" value="ECO:0007669"/>
    <property type="project" value="InterPro"/>
</dbReference>
<dbReference type="Pfam" id="PF04101">
    <property type="entry name" value="Glyco_tran_28_C"/>
    <property type="match status" value="1"/>
</dbReference>
<dbReference type="EC" id="2.4.1.227" evidence="10"/>
<keyword evidence="6 10" id="KW-0573">Peptidoglycan synthesis</keyword>
<comment type="pathway">
    <text evidence="10">Cell wall biogenesis; peptidoglycan biosynthesis.</text>
</comment>
<evidence type="ECO:0000256" key="6">
    <source>
        <dbReference type="ARBA" id="ARBA00022984"/>
    </source>
</evidence>
<dbReference type="UniPathway" id="UPA00219"/>
<dbReference type="Pfam" id="PF03033">
    <property type="entry name" value="Glyco_transf_28"/>
    <property type="match status" value="1"/>
</dbReference>
<reference evidence="13" key="1">
    <citation type="journal article" name="DNA Res.">
        <title>The physiological potential of anammox bacteria as revealed by their core genome structure.</title>
        <authorList>
            <person name="Okubo T."/>
            <person name="Toyoda A."/>
            <person name="Fukuhara K."/>
            <person name="Uchiyama I."/>
            <person name="Harigaya Y."/>
            <person name="Kuroiwa M."/>
            <person name="Suzuki T."/>
            <person name="Murakami Y."/>
            <person name="Suwa Y."/>
            <person name="Takami H."/>
        </authorList>
    </citation>
    <scope>NUCLEOTIDE SEQUENCE</scope>
    <source>
        <strain evidence="13">317325-2</strain>
    </source>
</reference>
<feature type="binding site" evidence="10">
    <location>
        <position position="163"/>
    </location>
    <ligand>
        <name>UDP-N-acetyl-alpha-D-glucosamine</name>
        <dbReference type="ChEBI" id="CHEBI:57705"/>
    </ligand>
</feature>
<dbReference type="InterPro" id="IPR007235">
    <property type="entry name" value="Glyco_trans_28_C"/>
</dbReference>
<dbReference type="EMBL" id="AP021858">
    <property type="protein sequence ID" value="BBO24702.1"/>
    <property type="molecule type" value="Genomic_DNA"/>
</dbReference>
<evidence type="ECO:0000256" key="5">
    <source>
        <dbReference type="ARBA" id="ARBA00022960"/>
    </source>
</evidence>
<evidence type="ECO:0000256" key="4">
    <source>
        <dbReference type="ARBA" id="ARBA00022679"/>
    </source>
</evidence>
<evidence type="ECO:0000259" key="12">
    <source>
        <dbReference type="Pfam" id="PF04101"/>
    </source>
</evidence>
<keyword evidence="9 10" id="KW-0961">Cell wall biogenesis/degradation</keyword>
<keyword evidence="4 10" id="KW-0808">Transferase</keyword>
<dbReference type="AlphaFoldDB" id="A0A809RXQ2"/>
<dbReference type="GO" id="GO:0051301">
    <property type="term" value="P:cell division"/>
    <property type="evidence" value="ECO:0007669"/>
    <property type="project" value="UniProtKB-KW"/>
</dbReference>
<keyword evidence="3 10" id="KW-0328">Glycosyltransferase</keyword>
<feature type="binding site" evidence="10">
    <location>
        <position position="188"/>
    </location>
    <ligand>
        <name>UDP-N-acetyl-alpha-D-glucosamine</name>
        <dbReference type="ChEBI" id="CHEBI:57705"/>
    </ligand>
</feature>
<evidence type="ECO:0000313" key="14">
    <source>
        <dbReference type="Proteomes" id="UP000662873"/>
    </source>
</evidence>
<dbReference type="Gene3D" id="3.40.50.2000">
    <property type="entry name" value="Glycogen Phosphorylase B"/>
    <property type="match status" value="2"/>
</dbReference>
<evidence type="ECO:0000259" key="11">
    <source>
        <dbReference type="Pfam" id="PF03033"/>
    </source>
</evidence>
<feature type="binding site" evidence="10">
    <location>
        <begin position="10"/>
        <end position="12"/>
    </location>
    <ligand>
        <name>UDP-N-acetyl-alpha-D-glucosamine</name>
        <dbReference type="ChEBI" id="CHEBI:57705"/>
    </ligand>
</feature>
<comment type="catalytic activity">
    <reaction evidence="10">
        <text>di-trans,octa-cis-undecaprenyl diphospho-N-acetyl-alpha-D-muramoyl-L-alanyl-D-glutamyl-meso-2,6-diaminopimeloyl-D-alanyl-D-alanine + UDP-N-acetyl-alpha-D-glucosamine = di-trans,octa-cis-undecaprenyl diphospho-[N-acetyl-alpha-D-glucosaminyl-(1-&gt;4)]-N-acetyl-alpha-D-muramoyl-L-alanyl-D-glutamyl-meso-2,6-diaminopimeloyl-D-alanyl-D-alanine + UDP + H(+)</text>
        <dbReference type="Rhea" id="RHEA:31227"/>
        <dbReference type="ChEBI" id="CHEBI:15378"/>
        <dbReference type="ChEBI" id="CHEBI:57705"/>
        <dbReference type="ChEBI" id="CHEBI:58223"/>
        <dbReference type="ChEBI" id="CHEBI:61387"/>
        <dbReference type="ChEBI" id="CHEBI:61388"/>
        <dbReference type="EC" id="2.4.1.227"/>
    </reaction>
</comment>